<comment type="caution">
    <text evidence="1">The sequence shown here is derived from an EMBL/GenBank/DDBJ whole genome shotgun (WGS) entry which is preliminary data.</text>
</comment>
<gene>
    <name evidence="1" type="ORF">A2828_02645</name>
</gene>
<dbReference type="EMBL" id="MHSR01000013">
    <property type="protein sequence ID" value="OHA46770.1"/>
    <property type="molecule type" value="Genomic_DNA"/>
</dbReference>
<dbReference type="AlphaFoldDB" id="A0A1G2PEJ5"/>
<protein>
    <submittedName>
        <fullName evidence="1">Uncharacterized protein</fullName>
    </submittedName>
</protein>
<reference evidence="1 2" key="1">
    <citation type="journal article" date="2016" name="Nat. Commun.">
        <title>Thousands of microbial genomes shed light on interconnected biogeochemical processes in an aquifer system.</title>
        <authorList>
            <person name="Anantharaman K."/>
            <person name="Brown C.T."/>
            <person name="Hug L.A."/>
            <person name="Sharon I."/>
            <person name="Castelle C.J."/>
            <person name="Probst A.J."/>
            <person name="Thomas B.C."/>
            <person name="Singh A."/>
            <person name="Wilkins M.J."/>
            <person name="Karaoz U."/>
            <person name="Brodie E.L."/>
            <person name="Williams K.H."/>
            <person name="Hubbard S.S."/>
            <person name="Banfield J.F."/>
        </authorList>
    </citation>
    <scope>NUCLEOTIDE SEQUENCE [LARGE SCALE GENOMIC DNA]</scope>
</reference>
<organism evidence="1 2">
    <name type="scientific">Candidatus Terrybacteria bacterium RIFCSPHIGHO2_01_FULL_43_35</name>
    <dbReference type="NCBI Taxonomy" id="1802361"/>
    <lineage>
        <taxon>Bacteria</taxon>
        <taxon>Candidatus Terryibacteriota</taxon>
    </lineage>
</organism>
<dbReference type="Proteomes" id="UP000178869">
    <property type="component" value="Unassembled WGS sequence"/>
</dbReference>
<accession>A0A1G2PEJ5</accession>
<name>A0A1G2PEJ5_9BACT</name>
<proteinExistence type="predicted"/>
<sequence>MTLNVERGFITYDDGPPWTGVHELSKEIEDQWRQERKEVHFFLYDLINRKQTLLETIDDPSWFFQPKWISGIELQYTMPSGEKKTYTIQ</sequence>
<evidence type="ECO:0000313" key="2">
    <source>
        <dbReference type="Proteomes" id="UP000178869"/>
    </source>
</evidence>
<evidence type="ECO:0000313" key="1">
    <source>
        <dbReference type="EMBL" id="OHA46770.1"/>
    </source>
</evidence>